<comment type="similarity">
    <text evidence="2">Belongs to the MYBBP1A family.</text>
</comment>
<feature type="compositionally biased region" description="Polar residues" evidence="4">
    <location>
        <begin position="52"/>
        <end position="65"/>
    </location>
</feature>
<dbReference type="Pfam" id="PF04931">
    <property type="entry name" value="DNA_pol_phi"/>
    <property type="match status" value="1"/>
</dbReference>
<feature type="region of interest" description="Disordered" evidence="4">
    <location>
        <begin position="862"/>
        <end position="900"/>
    </location>
</feature>
<dbReference type="GO" id="GO:0043565">
    <property type="term" value="F:sequence-specific DNA binding"/>
    <property type="evidence" value="ECO:0007669"/>
    <property type="project" value="TreeGrafter"/>
</dbReference>
<reference evidence="6" key="1">
    <citation type="submission" date="2024-02" db="UniProtKB">
        <authorList>
            <consortium name="WormBaseParasite"/>
        </authorList>
    </citation>
    <scope>IDENTIFICATION</scope>
</reference>
<dbReference type="PANTHER" id="PTHR13213:SF2">
    <property type="entry name" value="MYB-BINDING PROTEIN 1A"/>
    <property type="match status" value="1"/>
</dbReference>
<evidence type="ECO:0000256" key="3">
    <source>
        <dbReference type="ARBA" id="ARBA00023242"/>
    </source>
</evidence>
<proteinExistence type="inferred from homology"/>
<dbReference type="SUPFAM" id="SSF48371">
    <property type="entry name" value="ARM repeat"/>
    <property type="match status" value="1"/>
</dbReference>
<evidence type="ECO:0000313" key="6">
    <source>
        <dbReference type="WBParaSite" id="TCONS_00004160.p1"/>
    </source>
</evidence>
<accession>A0AAF5HZ27</accession>
<dbReference type="InterPro" id="IPR016024">
    <property type="entry name" value="ARM-type_fold"/>
</dbReference>
<dbReference type="AlphaFoldDB" id="A0AAF5HZ27"/>
<name>A0AAF5HZ27_STRER</name>
<feature type="compositionally biased region" description="Acidic residues" evidence="4">
    <location>
        <begin position="867"/>
        <end position="899"/>
    </location>
</feature>
<protein>
    <submittedName>
        <fullName evidence="6">DNA polymerase V</fullName>
    </submittedName>
</protein>
<dbReference type="PANTHER" id="PTHR13213">
    <property type="entry name" value="MYB-BINDING PROTEIN 1A FAMILY MEMBER"/>
    <property type="match status" value="1"/>
</dbReference>
<dbReference type="GO" id="GO:0005730">
    <property type="term" value="C:nucleolus"/>
    <property type="evidence" value="ECO:0007669"/>
    <property type="project" value="InterPro"/>
</dbReference>
<dbReference type="InterPro" id="IPR007015">
    <property type="entry name" value="DNA_pol_V/MYBBP1A"/>
</dbReference>
<dbReference type="Proteomes" id="UP000035681">
    <property type="component" value="Unplaced"/>
</dbReference>
<evidence type="ECO:0000256" key="4">
    <source>
        <dbReference type="SAM" id="MobiDB-lite"/>
    </source>
</evidence>
<feature type="compositionally biased region" description="Polar residues" evidence="4">
    <location>
        <begin position="29"/>
        <end position="41"/>
    </location>
</feature>
<comment type="subcellular location">
    <subcellularLocation>
        <location evidence="1">Nucleus</location>
    </subcellularLocation>
</comment>
<organism evidence="5 6">
    <name type="scientific">Strongyloides stercoralis</name>
    <name type="common">Threadworm</name>
    <dbReference type="NCBI Taxonomy" id="6248"/>
    <lineage>
        <taxon>Eukaryota</taxon>
        <taxon>Metazoa</taxon>
        <taxon>Ecdysozoa</taxon>
        <taxon>Nematoda</taxon>
        <taxon>Chromadorea</taxon>
        <taxon>Rhabditida</taxon>
        <taxon>Tylenchina</taxon>
        <taxon>Panagrolaimomorpha</taxon>
        <taxon>Strongyloidoidea</taxon>
        <taxon>Strongyloididae</taxon>
        <taxon>Strongyloides</taxon>
    </lineage>
</organism>
<feature type="region of interest" description="Disordered" evidence="4">
    <location>
        <begin position="1"/>
        <end position="86"/>
    </location>
</feature>
<evidence type="ECO:0000313" key="5">
    <source>
        <dbReference type="Proteomes" id="UP000035681"/>
    </source>
</evidence>
<dbReference type="WBParaSite" id="TCONS_00004160.p1">
    <property type="protein sequence ID" value="TCONS_00004160.p1"/>
    <property type="gene ID" value="XLOC_001248"/>
</dbReference>
<dbReference type="GO" id="GO:0003723">
    <property type="term" value="F:RNA binding"/>
    <property type="evidence" value="ECO:0007669"/>
    <property type="project" value="TreeGrafter"/>
</dbReference>
<evidence type="ECO:0000256" key="2">
    <source>
        <dbReference type="ARBA" id="ARBA00006809"/>
    </source>
</evidence>
<keyword evidence="5" id="KW-1185">Reference proteome</keyword>
<sequence>MTLYSVLGNSRSLVPTSTPRAHHGEMASESGTVSRKQSLVPDNQAPPEVDENSNVILSASQNNNDAPHHREEQEEPSDNFESLIFDSDGDKLNPEIERIVDKIYDWIQNEEKHKSYQVEDKNEKEDFFRWISEDERKKIINDILECFKGEGGYEILTDADVEGRYFAKNLDAIPLHLLLVHSTEDLLNSIEDVKRVPSAGEILYALEKETYVSEPVNTTESFEISTERKLFRSPSTSSELSVDATQSSHTNTSYANSSFGYQTECDFDELVNGLSGIELNYEDNLPEHEFSSYDDGEVLVELPHGERINVLPISTLTEYDSEKRIQAIEHIISHPEILKHKKYVIERCIEGLTSSRACVRIGYSGLLTEMLKNYSNDYALFSLEQIIIEKIDSQHNCVTVHSLDVAKVLLYSAIVKCGKYSDNDNTKSIVEKFIEIVGRSPLLRIYVYEVIAGMVTNMSGDQFVKNYWNLLKTDSITIEIIWLLSRLPTAHRKVLSKHCNYIGGKGEFKFNEKHYVELGKALRECDIAWRVNFIDILTRIPKLYENVVEPFANTGKEDYLKKLDRYSICIPIALKHENIPISKIFNESFASVIFNLAKFSGVTKRLVTPLVHDLIKQVYDNIESRNCATSEVIEIIKMCQKVSKGTFDSIIGHGNFNFEESLLKRLPFDDLIQLYKEDPSLLRKISHSIISSDDKDVVKKFVKFLVENKDNIEDKVLESIVTDVINSIFIIRKQDNQISKLEIKDEMKDVVKTFYKLISSKKIEATDESFIITFKLLTIVLNFTSNVDEKESLSKIIDELKLLIGTDFDSEHLLDIILALLSRESKVFKNIVYYFFSNIAEHFNEAEFEFLISTISEKNNNLLGNPNDEELEDEEEDECPDSEEENLSSEDESENEEVDPNLKSALEVALGDALSKEEIDDEMELDDDAMLKLDTAISSVFKQYITSKKQLKKQLKNQSSVFKGRVIQLLEILTSTCFSHEKYTVTINTLNSLVVSVQTLSSDDGNAELITIIEKIIDRIIENCKKLTISNDIIVELRQELYSFTSNIHSIQGKRVCDKVSNFYINLARNIGEDNSSNEIVEQVKQCFEKKEKPDTLTIPLAPIKKHPENYTSTVVELLEIVKENFNSSATFLTYVILDAAVCVLRKDLINKKDDKKMMGDFKKIAKTFESIYEKYCDLEEENKKLRRSKLHDIINRFHKNLNKYELYD</sequence>
<dbReference type="GO" id="GO:0003714">
    <property type="term" value="F:transcription corepressor activity"/>
    <property type="evidence" value="ECO:0007669"/>
    <property type="project" value="TreeGrafter"/>
</dbReference>
<keyword evidence="3" id="KW-0539">Nucleus</keyword>
<feature type="compositionally biased region" description="Polar residues" evidence="4">
    <location>
        <begin position="7"/>
        <end position="19"/>
    </location>
</feature>
<evidence type="ECO:0000256" key="1">
    <source>
        <dbReference type="ARBA" id="ARBA00004123"/>
    </source>
</evidence>